<dbReference type="EMBL" id="LT906453">
    <property type="protein sequence ID" value="SNV21291.1"/>
    <property type="molecule type" value="Genomic_DNA"/>
</dbReference>
<name>A0A239VG50_9MICO</name>
<protein>
    <submittedName>
        <fullName evidence="1">Uncharacterized protein</fullName>
    </submittedName>
</protein>
<dbReference type="Proteomes" id="UP000242637">
    <property type="component" value="Chromosome 1"/>
</dbReference>
<dbReference type="OrthoDB" id="4861076at2"/>
<dbReference type="KEGG" id="dco:SAMEA4475696_1187"/>
<evidence type="ECO:0000313" key="2">
    <source>
        <dbReference type="Proteomes" id="UP000242637"/>
    </source>
</evidence>
<dbReference type="GeneID" id="63459419"/>
<proteinExistence type="predicted"/>
<reference evidence="1 2" key="1">
    <citation type="submission" date="2017-06" db="EMBL/GenBank/DDBJ databases">
        <authorList>
            <consortium name="Pathogen Informatics"/>
        </authorList>
    </citation>
    <scope>NUCLEOTIDE SEQUENCE [LARGE SCALE GENOMIC DNA]</scope>
    <source>
        <strain evidence="1 2">NCTC13039</strain>
    </source>
</reference>
<sequence length="225" mass="23709">MPKVLTDLGAAGGRIAMADQGVLLSTGRSSAAVAWAQRGIAEAGVASVEGWTLLSPAGPSRVRFPYDDPVRALAGRPVSMGMRPAIGIFRVGQQAAVTLHPRGFRREVRWIIWTPGEGMVPPAGLLEADIADVVASSGLPQSRQAHASAVLHRVLVDGGGVAAEVVGAVFETLALPGVELFAEHGDVRTLPGVRVVAPREKYAREFEKVVDELVRERGVEEGAKE</sequence>
<dbReference type="STRING" id="1121387.GCA_000429885_00902"/>
<keyword evidence="2" id="KW-1185">Reference proteome</keyword>
<organism evidence="1 2">
    <name type="scientific">Dermatophilus congolensis</name>
    <dbReference type="NCBI Taxonomy" id="1863"/>
    <lineage>
        <taxon>Bacteria</taxon>
        <taxon>Bacillati</taxon>
        <taxon>Actinomycetota</taxon>
        <taxon>Actinomycetes</taxon>
        <taxon>Micrococcales</taxon>
        <taxon>Dermatophilaceae</taxon>
        <taxon>Dermatophilus</taxon>
    </lineage>
</organism>
<evidence type="ECO:0000313" key="1">
    <source>
        <dbReference type="EMBL" id="SNV21291.1"/>
    </source>
</evidence>
<gene>
    <name evidence="1" type="ORF">SAMEA4475696_01187</name>
</gene>
<accession>A0A239VG50</accession>
<dbReference type="RefSeq" id="WP_084440950.1">
    <property type="nucleotide sequence ID" value="NZ_JAAFNI010000001.1"/>
</dbReference>
<dbReference type="AlphaFoldDB" id="A0A239VG50"/>